<name>A0AAU7LY73_9BURK</name>
<protein>
    <submittedName>
        <fullName evidence="1">Uncharacterized protein</fullName>
    </submittedName>
</protein>
<organism evidence="1">
    <name type="scientific">Polaromonas hydrogenivorans</name>
    <dbReference type="NCBI Taxonomy" id="335476"/>
    <lineage>
        <taxon>Bacteria</taxon>
        <taxon>Pseudomonadati</taxon>
        <taxon>Pseudomonadota</taxon>
        <taxon>Betaproteobacteria</taxon>
        <taxon>Burkholderiales</taxon>
        <taxon>Comamonadaceae</taxon>
        <taxon>Polaromonas</taxon>
    </lineage>
</organism>
<reference evidence="1" key="1">
    <citation type="submission" date="2024-05" db="EMBL/GenBank/DDBJ databases">
        <authorList>
            <person name="Bunk B."/>
            <person name="Swiderski J."/>
            <person name="Sproer C."/>
            <person name="Thiel V."/>
        </authorList>
    </citation>
    <scope>NUCLEOTIDE SEQUENCE</scope>
    <source>
        <strain evidence="1">DSM 17735</strain>
        <plasmid evidence="1">p1</plasmid>
    </source>
</reference>
<dbReference type="RefSeq" id="WP_349282207.1">
    <property type="nucleotide sequence ID" value="NZ_CBCSCU010000025.1"/>
</dbReference>
<sequence>MNGGALGAKIGRVFTLDEEKTMFAIAYANPAPVQSKAGKYRIQSQEERGRTTISVVVEVPDQPDERLDVSEFVRRWPAHGQTVWRQLVAVGLGGHSDAGMSPA</sequence>
<keyword evidence="1" id="KW-0614">Plasmid</keyword>
<dbReference type="AlphaFoldDB" id="A0AAU7LY73"/>
<dbReference type="EMBL" id="CP157676">
    <property type="protein sequence ID" value="XBP72546.1"/>
    <property type="molecule type" value="Genomic_DNA"/>
</dbReference>
<gene>
    <name evidence="1" type="ORF">ABLV49_20865</name>
</gene>
<proteinExistence type="predicted"/>
<accession>A0AAU7LY73</accession>
<geneLocation type="plasmid" evidence="1">
    <name>p1</name>
</geneLocation>
<evidence type="ECO:0000313" key="1">
    <source>
        <dbReference type="EMBL" id="XBP72546.1"/>
    </source>
</evidence>